<keyword evidence="1" id="KW-0812">Transmembrane</keyword>
<name>A0AAE0HEU1_9PEZI</name>
<reference evidence="2" key="1">
    <citation type="journal article" date="2023" name="Mol. Phylogenet. Evol.">
        <title>Genome-scale phylogeny and comparative genomics of the fungal order Sordariales.</title>
        <authorList>
            <person name="Hensen N."/>
            <person name="Bonometti L."/>
            <person name="Westerberg I."/>
            <person name="Brannstrom I.O."/>
            <person name="Guillou S."/>
            <person name="Cros-Aarteil S."/>
            <person name="Calhoun S."/>
            <person name="Haridas S."/>
            <person name="Kuo A."/>
            <person name="Mondo S."/>
            <person name="Pangilinan J."/>
            <person name="Riley R."/>
            <person name="LaButti K."/>
            <person name="Andreopoulos B."/>
            <person name="Lipzen A."/>
            <person name="Chen C."/>
            <person name="Yan M."/>
            <person name="Daum C."/>
            <person name="Ng V."/>
            <person name="Clum A."/>
            <person name="Steindorff A."/>
            <person name="Ohm R.A."/>
            <person name="Martin F."/>
            <person name="Silar P."/>
            <person name="Natvig D.O."/>
            <person name="Lalanne C."/>
            <person name="Gautier V."/>
            <person name="Ament-Velasquez S.L."/>
            <person name="Kruys A."/>
            <person name="Hutchinson M.I."/>
            <person name="Powell A.J."/>
            <person name="Barry K."/>
            <person name="Miller A.N."/>
            <person name="Grigoriev I.V."/>
            <person name="Debuchy R."/>
            <person name="Gladieux P."/>
            <person name="Hiltunen Thoren M."/>
            <person name="Johannesson H."/>
        </authorList>
    </citation>
    <scope>NUCLEOTIDE SEQUENCE</scope>
    <source>
        <strain evidence="2">CBS 168.71</strain>
    </source>
</reference>
<feature type="transmembrane region" description="Helical" evidence="1">
    <location>
        <begin position="48"/>
        <end position="65"/>
    </location>
</feature>
<dbReference type="Proteomes" id="UP001278766">
    <property type="component" value="Unassembled WGS sequence"/>
</dbReference>
<dbReference type="RefSeq" id="XP_062658606.1">
    <property type="nucleotide sequence ID" value="XM_062805339.1"/>
</dbReference>
<evidence type="ECO:0000256" key="1">
    <source>
        <dbReference type="SAM" id="Phobius"/>
    </source>
</evidence>
<sequence>MENQPPKYVSPPGTWKTKLGLRAGSVLCVIILAGIGGSLAANERIDGGSLLMVVLAPALIVTFIWDVAEAVCILKRGGNRGIHPGAVVAIDLLAWLGWAIVDLMLASFGLISRPRYMIQDYSGYDGDRYRYDPDMVTPEDQALEKDIMNKGRALLVFGVLTT</sequence>
<evidence type="ECO:0000313" key="3">
    <source>
        <dbReference type="Proteomes" id="UP001278766"/>
    </source>
</evidence>
<dbReference type="AlphaFoldDB" id="A0AAE0HEU1"/>
<protein>
    <submittedName>
        <fullName evidence="2">Uncharacterized protein</fullName>
    </submittedName>
</protein>
<accession>A0AAE0HEU1</accession>
<dbReference type="GeneID" id="87842287"/>
<feature type="transmembrane region" description="Helical" evidence="1">
    <location>
        <begin position="85"/>
        <end position="111"/>
    </location>
</feature>
<keyword evidence="3" id="KW-1185">Reference proteome</keyword>
<dbReference type="EMBL" id="JAUEPN010000005">
    <property type="protein sequence ID" value="KAK3295092.1"/>
    <property type="molecule type" value="Genomic_DNA"/>
</dbReference>
<comment type="caution">
    <text evidence="2">The sequence shown here is derived from an EMBL/GenBank/DDBJ whole genome shotgun (WGS) entry which is preliminary data.</text>
</comment>
<gene>
    <name evidence="2" type="ORF">B0H64DRAFT_418736</name>
</gene>
<keyword evidence="1" id="KW-0472">Membrane</keyword>
<keyword evidence="1" id="KW-1133">Transmembrane helix</keyword>
<feature type="transmembrane region" description="Helical" evidence="1">
    <location>
        <begin position="20"/>
        <end position="41"/>
    </location>
</feature>
<reference evidence="2" key="2">
    <citation type="submission" date="2023-06" db="EMBL/GenBank/DDBJ databases">
        <authorList>
            <consortium name="Lawrence Berkeley National Laboratory"/>
            <person name="Haridas S."/>
            <person name="Hensen N."/>
            <person name="Bonometti L."/>
            <person name="Westerberg I."/>
            <person name="Brannstrom I.O."/>
            <person name="Guillou S."/>
            <person name="Cros-Aarteil S."/>
            <person name="Calhoun S."/>
            <person name="Kuo A."/>
            <person name="Mondo S."/>
            <person name="Pangilinan J."/>
            <person name="Riley R."/>
            <person name="Labutti K."/>
            <person name="Andreopoulos B."/>
            <person name="Lipzen A."/>
            <person name="Chen C."/>
            <person name="Yanf M."/>
            <person name="Daum C."/>
            <person name="Ng V."/>
            <person name="Clum A."/>
            <person name="Steindorff A."/>
            <person name="Ohm R."/>
            <person name="Martin F."/>
            <person name="Silar P."/>
            <person name="Natvig D."/>
            <person name="Lalanne C."/>
            <person name="Gautier V."/>
            <person name="Ament-Velasquez S.L."/>
            <person name="Kruys A."/>
            <person name="Hutchinson M.I."/>
            <person name="Powell A.J."/>
            <person name="Barry K."/>
            <person name="Miller A.N."/>
            <person name="Grigoriev I.V."/>
            <person name="Debuchy R."/>
            <person name="Gladieux P."/>
            <person name="Thoren M.H."/>
            <person name="Johannesson H."/>
        </authorList>
    </citation>
    <scope>NUCLEOTIDE SEQUENCE</scope>
    <source>
        <strain evidence="2">CBS 168.71</strain>
    </source>
</reference>
<evidence type="ECO:0000313" key="2">
    <source>
        <dbReference type="EMBL" id="KAK3295092.1"/>
    </source>
</evidence>
<organism evidence="2 3">
    <name type="scientific">Chaetomium fimeti</name>
    <dbReference type="NCBI Taxonomy" id="1854472"/>
    <lineage>
        <taxon>Eukaryota</taxon>
        <taxon>Fungi</taxon>
        <taxon>Dikarya</taxon>
        <taxon>Ascomycota</taxon>
        <taxon>Pezizomycotina</taxon>
        <taxon>Sordariomycetes</taxon>
        <taxon>Sordariomycetidae</taxon>
        <taxon>Sordariales</taxon>
        <taxon>Chaetomiaceae</taxon>
        <taxon>Chaetomium</taxon>
    </lineage>
</organism>
<proteinExistence type="predicted"/>